<dbReference type="PANTHER" id="PTHR21432">
    <property type="entry name" value="ACETYL-COA HYDROLASE-RELATED"/>
    <property type="match status" value="1"/>
</dbReference>
<proteinExistence type="predicted"/>
<dbReference type="InterPro" id="IPR038460">
    <property type="entry name" value="AcetylCoA_hyd_C_sf"/>
</dbReference>
<dbReference type="GO" id="GO:0006083">
    <property type="term" value="P:acetate metabolic process"/>
    <property type="evidence" value="ECO:0007669"/>
    <property type="project" value="InterPro"/>
</dbReference>
<evidence type="ECO:0000259" key="1">
    <source>
        <dbReference type="Pfam" id="PF13336"/>
    </source>
</evidence>
<dbReference type="InterPro" id="IPR026888">
    <property type="entry name" value="AcetylCoA_hyd_C"/>
</dbReference>
<name>X1N8J2_9ZZZZ</name>
<dbReference type="SUPFAM" id="SSF100950">
    <property type="entry name" value="NagB/RpiA/CoA transferase-like"/>
    <property type="match status" value="1"/>
</dbReference>
<reference evidence="2" key="1">
    <citation type="journal article" date="2014" name="Front. Microbiol.">
        <title>High frequency of phylogenetically diverse reductive dehalogenase-homologous genes in deep subseafloor sedimentary metagenomes.</title>
        <authorList>
            <person name="Kawai M."/>
            <person name="Futagami T."/>
            <person name="Toyoda A."/>
            <person name="Takaki Y."/>
            <person name="Nishi S."/>
            <person name="Hori S."/>
            <person name="Arai W."/>
            <person name="Tsubouchi T."/>
            <person name="Morono Y."/>
            <person name="Uchiyama I."/>
            <person name="Ito T."/>
            <person name="Fujiyama A."/>
            <person name="Inagaki F."/>
            <person name="Takami H."/>
        </authorList>
    </citation>
    <scope>NUCLEOTIDE SEQUENCE</scope>
    <source>
        <strain evidence="2">Expedition CK06-06</strain>
    </source>
</reference>
<evidence type="ECO:0000313" key="2">
    <source>
        <dbReference type="EMBL" id="GAI39923.1"/>
    </source>
</evidence>
<accession>X1N8J2</accession>
<comment type="caution">
    <text evidence="2">The sequence shown here is derived from an EMBL/GenBank/DDBJ whole genome shotgun (WGS) entry which is preliminary data.</text>
</comment>
<dbReference type="EMBL" id="BARV01031639">
    <property type="protein sequence ID" value="GAI39923.1"/>
    <property type="molecule type" value="Genomic_DNA"/>
</dbReference>
<protein>
    <recommendedName>
        <fullName evidence="1">Acetyl-CoA hydrolase/transferase C-terminal domain-containing protein</fullName>
    </recommendedName>
</protein>
<dbReference type="GO" id="GO:0008775">
    <property type="term" value="F:acetate CoA-transferase activity"/>
    <property type="evidence" value="ECO:0007669"/>
    <property type="project" value="InterPro"/>
</dbReference>
<feature type="non-terminal residue" evidence="2">
    <location>
        <position position="1"/>
    </location>
</feature>
<dbReference type="PANTHER" id="PTHR21432:SF20">
    <property type="entry name" value="ACETYL-COA HYDROLASE"/>
    <property type="match status" value="1"/>
</dbReference>
<dbReference type="InterPro" id="IPR037171">
    <property type="entry name" value="NagB/RpiA_transferase-like"/>
</dbReference>
<dbReference type="Gene3D" id="3.40.1080.20">
    <property type="entry name" value="Acetyl-CoA hydrolase/transferase C-terminal domain"/>
    <property type="match status" value="1"/>
</dbReference>
<dbReference type="InterPro" id="IPR046433">
    <property type="entry name" value="ActCoA_hydro"/>
</dbReference>
<sequence>DPFIIAQNDNMVSINSSVQVDFLGQAASDTIGPRQFSGVGGQVDFTRGASRSKGGKIKLANMQNRKKDWNPLIGCPKYSQT</sequence>
<dbReference type="Pfam" id="PF13336">
    <property type="entry name" value="AcetylCoA_hyd_C"/>
    <property type="match status" value="1"/>
</dbReference>
<dbReference type="AlphaFoldDB" id="X1N8J2"/>
<feature type="domain" description="Acetyl-CoA hydrolase/transferase C-terminal" evidence="1">
    <location>
        <begin position="1"/>
        <end position="60"/>
    </location>
</feature>
<organism evidence="2">
    <name type="scientific">marine sediment metagenome</name>
    <dbReference type="NCBI Taxonomy" id="412755"/>
    <lineage>
        <taxon>unclassified sequences</taxon>
        <taxon>metagenomes</taxon>
        <taxon>ecological metagenomes</taxon>
    </lineage>
</organism>
<gene>
    <name evidence="2" type="ORF">S06H3_50031</name>
</gene>